<dbReference type="Proteomes" id="UP000031443">
    <property type="component" value="Unassembled WGS sequence"/>
</dbReference>
<dbReference type="InterPro" id="IPR004182">
    <property type="entry name" value="GRAM"/>
</dbReference>
<dbReference type="Gene3D" id="3.40.50.300">
    <property type="entry name" value="P-loop containing nucleotide triphosphate hydrolases"/>
    <property type="match status" value="1"/>
</dbReference>
<evidence type="ECO:0000256" key="4">
    <source>
        <dbReference type="ARBA" id="ARBA00023134"/>
    </source>
</evidence>
<dbReference type="PRINTS" id="PR01741">
    <property type="entry name" value="SEPTIN3"/>
</dbReference>
<dbReference type="AlphaFoldDB" id="M7BVM7"/>
<sequence>MDPLVHQFWCCTLLTVIHTENCEMLLGEPFTVNLRSLPWTTANGLAPRKLSSISFTLRRSSCAPPPDRQLLPPASARRELHCPLGKEAPGGELPLSNLQPLPGVQALPTRVPLGCMEEQTNTWHDEQISAAYPGSEMPTALLPSGPDFQRGLARATHASPLSHPQVKGKHPMNSSMTAAGQEDHVATKRYNDPLGMGILQGPLGCGNMSSPIPELCAEGLALGGQLSAADTMMSPVMDTAGPAWSGDNKIETAMSELVPEPRQKPAVPMKPVGINSNLLGYIGIDTIIEQMRKKTMKTGFDFNIMVVGQSGLGKSTLVNTLFKSQVSRKSSGWNREEKIPKTVEIKAIGHVIEEGGVKMKLTVIDTPGFGDQINNENCWEPIEKYISEQYEKFLKEEVNIARKKRIPDTRVHCCLYFISPTGHSLRPLDLEFMKHLSKVVNIIPVIAKADTMTLEEKTEFKQRVRKELEVNGIEFYPQKEFDEDLEDKTENDKIRQESMPFAVVGSDKEYQVNGKRILGRKTPWGVIEVENLNHCEFALLRDFVIRTHLQDLKEVTHNIHYETYRAKRLNDNGGLPPVTAETEENHERCFHSQHRQGLRRHLERGKHPPYPLCSTFPCSTPELKKDIGLLISEQMPVQCSGWIGDAQQQNSILKHCKDVELSFSDVSDKAEIFKGTKKGMVYLTPYRMIFVSKGKDPLMSFMMPFYLVKGCSIEQPVFSANYIKGVIQAEAGGGWEGQASFKMTFNSGGAIEFGQLMFRVATNGYTPAPGGYSPAPQPANGPYPYVPPPMNGYGPAPQPMGYPYAPPPGMYPPPPDMNPLYMAPPPPPYPGPPTAGPSAPTAPTAWVEPGMPGGSKAAEAASSAYYNPANPHNVYMPMDQPPPYAPPAEKKNN</sequence>
<proteinExistence type="inferred from homology"/>
<dbReference type="Pfam" id="PF02893">
    <property type="entry name" value="GRAM"/>
    <property type="match status" value="1"/>
</dbReference>
<dbReference type="CDD" id="cd13214">
    <property type="entry name" value="PH-GRAM_WBP2"/>
    <property type="match status" value="1"/>
</dbReference>
<accession>M7BVM7</accession>
<gene>
    <name evidence="9" type="ORF">UY3_00911</name>
</gene>
<dbReference type="PROSITE" id="PS51719">
    <property type="entry name" value="G_SEPTIN"/>
    <property type="match status" value="1"/>
</dbReference>
<evidence type="ECO:0000259" key="8">
    <source>
        <dbReference type="PROSITE" id="PS51719"/>
    </source>
</evidence>
<comment type="subcellular location">
    <subcellularLocation>
        <location evidence="1">Cytoplasm</location>
    </subcellularLocation>
</comment>
<dbReference type="STRING" id="8469.M7BVM7"/>
<dbReference type="Pfam" id="PF00735">
    <property type="entry name" value="Septin"/>
    <property type="match status" value="1"/>
</dbReference>
<dbReference type="FunFam" id="3.40.50.300:FF:000387">
    <property type="entry name" value="neuronal-specific septin-3 isoform X1"/>
    <property type="match status" value="1"/>
</dbReference>
<evidence type="ECO:0000256" key="7">
    <source>
        <dbReference type="SAM" id="MobiDB-lite"/>
    </source>
</evidence>
<feature type="region of interest" description="Disordered" evidence="7">
    <location>
        <begin position="832"/>
        <end position="857"/>
    </location>
</feature>
<evidence type="ECO:0000256" key="3">
    <source>
        <dbReference type="ARBA" id="ARBA00022741"/>
    </source>
</evidence>
<name>M7BVM7_CHEMY</name>
<comment type="similarity">
    <text evidence="6">Belongs to the TRAFAC class TrmE-Era-EngA-EngB-Septin-like GTPase superfamily. Septin GTPase family.</text>
</comment>
<evidence type="ECO:0000313" key="10">
    <source>
        <dbReference type="Proteomes" id="UP000031443"/>
    </source>
</evidence>
<keyword evidence="2" id="KW-0963">Cytoplasm</keyword>
<evidence type="ECO:0000256" key="2">
    <source>
        <dbReference type="ARBA" id="ARBA00022490"/>
    </source>
</evidence>
<keyword evidence="4 6" id="KW-0342">GTP-binding</keyword>
<evidence type="ECO:0000256" key="6">
    <source>
        <dbReference type="RuleBase" id="RU004560"/>
    </source>
</evidence>
<reference evidence="10" key="1">
    <citation type="journal article" date="2013" name="Nat. Genet.">
        <title>The draft genomes of soft-shell turtle and green sea turtle yield insights into the development and evolution of the turtle-specific body plan.</title>
        <authorList>
            <person name="Wang Z."/>
            <person name="Pascual-Anaya J."/>
            <person name="Zadissa A."/>
            <person name="Li W."/>
            <person name="Niimura Y."/>
            <person name="Huang Z."/>
            <person name="Li C."/>
            <person name="White S."/>
            <person name="Xiong Z."/>
            <person name="Fang D."/>
            <person name="Wang B."/>
            <person name="Ming Y."/>
            <person name="Chen Y."/>
            <person name="Zheng Y."/>
            <person name="Kuraku S."/>
            <person name="Pignatelli M."/>
            <person name="Herrero J."/>
            <person name="Beal K."/>
            <person name="Nozawa M."/>
            <person name="Li Q."/>
            <person name="Wang J."/>
            <person name="Zhang H."/>
            <person name="Yu L."/>
            <person name="Shigenobu S."/>
            <person name="Wang J."/>
            <person name="Liu J."/>
            <person name="Flicek P."/>
            <person name="Searle S."/>
            <person name="Wang J."/>
            <person name="Kuratani S."/>
            <person name="Yin Y."/>
            <person name="Aken B."/>
            <person name="Zhang G."/>
            <person name="Irie N."/>
        </authorList>
    </citation>
    <scope>NUCLEOTIDE SEQUENCE [LARGE SCALE GENOMIC DNA]</scope>
</reference>
<feature type="domain" description="Septin-type G" evidence="8">
    <location>
        <begin position="298"/>
        <end position="571"/>
    </location>
</feature>
<evidence type="ECO:0000256" key="5">
    <source>
        <dbReference type="ARBA" id="ARBA00041105"/>
    </source>
</evidence>
<dbReference type="GO" id="GO:0005525">
    <property type="term" value="F:GTP binding"/>
    <property type="evidence" value="ECO:0007669"/>
    <property type="project" value="UniProtKB-KW"/>
</dbReference>
<dbReference type="SUPFAM" id="SSF50729">
    <property type="entry name" value="PH domain-like"/>
    <property type="match status" value="1"/>
</dbReference>
<keyword evidence="3 6" id="KW-0547">Nucleotide-binding</keyword>
<dbReference type="EMBL" id="KB481965">
    <property type="protein sequence ID" value="EMP41876.1"/>
    <property type="molecule type" value="Genomic_DNA"/>
</dbReference>
<dbReference type="PANTHER" id="PTHR18884">
    <property type="entry name" value="SEPTIN"/>
    <property type="match status" value="1"/>
</dbReference>
<dbReference type="InterPro" id="IPR030379">
    <property type="entry name" value="G_SEPTIN_dom"/>
</dbReference>
<dbReference type="GO" id="GO:0005737">
    <property type="term" value="C:cytoplasm"/>
    <property type="evidence" value="ECO:0007669"/>
    <property type="project" value="UniProtKB-SubCell"/>
</dbReference>
<evidence type="ECO:0000256" key="1">
    <source>
        <dbReference type="ARBA" id="ARBA00004496"/>
    </source>
</evidence>
<dbReference type="InterPro" id="IPR008114">
    <property type="entry name" value="Septin3"/>
</dbReference>
<dbReference type="SUPFAM" id="SSF52540">
    <property type="entry name" value="P-loop containing nucleoside triphosphate hydrolases"/>
    <property type="match status" value="1"/>
</dbReference>
<dbReference type="CDD" id="cd01850">
    <property type="entry name" value="CDC_Septin"/>
    <property type="match status" value="1"/>
</dbReference>
<dbReference type="eggNOG" id="KOG1547">
    <property type="taxonomic scope" value="Eukaryota"/>
</dbReference>
<dbReference type="InterPro" id="IPR027417">
    <property type="entry name" value="P-loop_NTPase"/>
</dbReference>
<evidence type="ECO:0000313" key="9">
    <source>
        <dbReference type="EMBL" id="EMP41876.1"/>
    </source>
</evidence>
<keyword evidence="10" id="KW-1185">Reference proteome</keyword>
<feature type="region of interest" description="Disordered" evidence="7">
    <location>
        <begin position="157"/>
        <end position="176"/>
    </location>
</feature>
<organism evidence="9 10">
    <name type="scientific">Chelonia mydas</name>
    <name type="common">Green sea-turtle</name>
    <name type="synonym">Chelonia agassizi</name>
    <dbReference type="NCBI Taxonomy" id="8469"/>
    <lineage>
        <taxon>Eukaryota</taxon>
        <taxon>Metazoa</taxon>
        <taxon>Chordata</taxon>
        <taxon>Craniata</taxon>
        <taxon>Vertebrata</taxon>
        <taxon>Euteleostomi</taxon>
        <taxon>Archelosauria</taxon>
        <taxon>Testudinata</taxon>
        <taxon>Testudines</taxon>
        <taxon>Cryptodira</taxon>
        <taxon>Durocryptodira</taxon>
        <taxon>Americhelydia</taxon>
        <taxon>Chelonioidea</taxon>
        <taxon>Cheloniidae</taxon>
        <taxon>Chelonia</taxon>
    </lineage>
</organism>
<dbReference type="InterPro" id="IPR016491">
    <property type="entry name" value="Septin"/>
</dbReference>
<protein>
    <recommendedName>
        <fullName evidence="5">Neuronal-specific septin-3</fullName>
    </recommendedName>
</protein>